<dbReference type="Ensembl" id="ENSECRT00000028432.1">
    <property type="protein sequence ID" value="ENSECRP00000027851.1"/>
    <property type="gene ID" value="ENSECRG00000018858.1"/>
</dbReference>
<feature type="compositionally biased region" description="Low complexity" evidence="1">
    <location>
        <begin position="914"/>
        <end position="928"/>
    </location>
</feature>
<dbReference type="GeneTree" id="ENSGT00390000001777"/>
<sequence length="1230" mass="130524">MFGLEQFEPQIGSRNVAQGERSFSQPGLNMSAHYKSPAFHPAGPSVAAVEAGMGGLNEPPMLGLGMNLNGDQYSFHARGHSDMHTGGLQQPPPPQQQPPPMHGFFNGQQPHHGHQHGHHPHAHQHHPHFGGSFNGADSGGTSCLHGGRLMGYNNGGLGPQQNFAEGFEPMADNPGAGEGFGQPRPNNMSEFQHHNPQASGHSVPAPCLPLDQSPNRAASFHGLPSNSSSEAHGLEQRRMPAQAGVDSLEYSYPADNPSGHFDMPVFSPSDSDTQLPHYGAGRQVPSNFSGSPVMPRAPGMAGISKVHTPQHGMFFERYGNGRKMSVGMEPGVNSRHPLMQQQQPPPPPPPQQASLLARQNSCPPAIPRQPQVEPAAANPNLQENGVIMPGQHNQFEYPIHRLENRSMHPYSDPMFNMQQQQQQPPPPSPQQPPNQRLQHFDGPYLNMAKRPRFDFPSNHNADNCSTWNNMHNPAGMENHLSPSAYSGLPGEFTPPVPESFSQGPPLQHTGSEQQSLQQRQNAAMMIKQMASRNQQQRMRQPSLQQLGHHGDVTQSSMVHGGQVGSLPQPNFDREGGGRMAAFDSQNPHMPPENTWFPGPHPPGEMLPRRMGSSGVPGEASPHEMGIQQNGSNMLFRSAVNGMGMQEPMRMPGDGHVQGLHSPGMHSQFGPNMGGLSQMQSPGTGVGLPGAASDRRPSDFPAPPAGFSFGGANRPAAAPHSNPSGVSASPGNYPPQSDFQPGQRPSVSKLGALSLGSFSKTTAKDNVFGQSCLAALSTACQNMIASLGAPNLNVTFNKKSQNEGKRKLSQTEPDGSSASAPGGANGGAGPEYFQPSAPPNSQMAGTGSGAKPAGPGGPSQPAPGEANLSPNYTMDAATGNDGKPPTGSGRGRGRRKRDSGHVSPGIFFDKFSADSGNPGVSPGQQGPSPLTSPSWGKGSDLLMGDQQDLMSSLDSGIQSVTKSDTSSPHVDFPDDVSTHYGNEDEVSSSSDNVTSKPSRSPLVTGSPKMQRGDHGLIGGQKPMGLGMLNNSTSTADSYGLSSTGAGHPGTPGMEQVRTPSSTSTQDEIHPLEILQAQIQLQRQQFSISEDQPLAMKNKKAECPAQNGDNELGNCGTDGGKNAMSTIDLDSLMAEQHATWYIPNDKALMEGQEEEKAMAPWEKTKPPNNSKEVPEHQNKTPAAGQNGSHLQCLSVHCTDDIGEAKARTPVPTWRSLHSDISNRFGTFVAALT</sequence>
<dbReference type="Proteomes" id="UP000694620">
    <property type="component" value="Chromosome 18"/>
</dbReference>
<feature type="region of interest" description="Disordered" evidence="1">
    <location>
        <begin position="325"/>
        <end position="356"/>
    </location>
</feature>
<feature type="compositionally biased region" description="Polar residues" evidence="1">
    <location>
        <begin position="12"/>
        <end position="28"/>
    </location>
</feature>
<dbReference type="InterPro" id="IPR037644">
    <property type="entry name" value="MN1"/>
</dbReference>
<keyword evidence="3" id="KW-1185">Reference proteome</keyword>
<feature type="region of interest" description="Disordered" evidence="1">
    <location>
        <begin position="166"/>
        <end position="239"/>
    </location>
</feature>
<feature type="compositionally biased region" description="Polar residues" evidence="1">
    <location>
        <begin position="1029"/>
        <end position="1043"/>
    </location>
</feature>
<protein>
    <submittedName>
        <fullName evidence="2">MN1 proto-onco, transcriptional regulator</fullName>
    </submittedName>
</protein>
<feature type="region of interest" description="Disordered" evidence="1">
    <location>
        <begin position="1157"/>
        <end position="1185"/>
    </location>
</feature>
<feature type="compositionally biased region" description="Polar residues" evidence="1">
    <location>
        <begin position="499"/>
        <end position="521"/>
    </location>
</feature>
<feature type="compositionally biased region" description="Polar residues" evidence="1">
    <location>
        <begin position="986"/>
        <end position="1002"/>
    </location>
</feature>
<evidence type="ECO:0000313" key="2">
    <source>
        <dbReference type="Ensembl" id="ENSECRP00000027851.1"/>
    </source>
</evidence>
<reference evidence="2" key="2">
    <citation type="submission" date="2025-08" db="UniProtKB">
        <authorList>
            <consortium name="Ensembl"/>
        </authorList>
    </citation>
    <scope>IDENTIFICATION</scope>
</reference>
<evidence type="ECO:0000256" key="1">
    <source>
        <dbReference type="SAM" id="MobiDB-lite"/>
    </source>
</evidence>
<name>A0A8C4TAF8_ERPCA</name>
<gene>
    <name evidence="2" type="primary">MN1</name>
    <name evidence="2" type="synonym">LOC114669230</name>
</gene>
<feature type="compositionally biased region" description="Low complexity" evidence="1">
    <location>
        <begin position="812"/>
        <end position="821"/>
    </location>
</feature>
<organism evidence="2 3">
    <name type="scientific">Erpetoichthys calabaricus</name>
    <name type="common">Rope fish</name>
    <name type="synonym">Calamoichthys calabaricus</name>
    <dbReference type="NCBI Taxonomy" id="27687"/>
    <lineage>
        <taxon>Eukaryota</taxon>
        <taxon>Metazoa</taxon>
        <taxon>Chordata</taxon>
        <taxon>Craniata</taxon>
        <taxon>Vertebrata</taxon>
        <taxon>Euteleostomi</taxon>
        <taxon>Actinopterygii</taxon>
        <taxon>Polypteriformes</taxon>
        <taxon>Polypteridae</taxon>
        <taxon>Erpetoichthys</taxon>
    </lineage>
</organism>
<feature type="region of interest" description="Disordered" evidence="1">
    <location>
        <begin position="645"/>
        <end position="747"/>
    </location>
</feature>
<feature type="region of interest" description="Disordered" evidence="1">
    <location>
        <begin position="1029"/>
        <end position="1065"/>
    </location>
</feature>
<dbReference type="GO" id="GO:0006355">
    <property type="term" value="P:regulation of DNA-templated transcription"/>
    <property type="evidence" value="ECO:0007669"/>
    <property type="project" value="InterPro"/>
</dbReference>
<dbReference type="PANTHER" id="PTHR15821:SF0">
    <property type="entry name" value="TRANSCRIPTIONAL ACTIVATOR MN1"/>
    <property type="match status" value="1"/>
</dbReference>
<feature type="region of interest" description="Disordered" evidence="1">
    <location>
        <begin position="406"/>
        <end position="441"/>
    </location>
</feature>
<reference evidence="2" key="1">
    <citation type="submission" date="2021-06" db="EMBL/GenBank/DDBJ databases">
        <authorList>
            <consortium name="Wellcome Sanger Institute Data Sharing"/>
        </authorList>
    </citation>
    <scope>NUCLEOTIDE SEQUENCE [LARGE SCALE GENOMIC DNA]</scope>
</reference>
<dbReference type="AlphaFoldDB" id="A0A8C4TAF8"/>
<feature type="region of interest" description="Disordered" evidence="1">
    <location>
        <begin position="496"/>
        <end position="541"/>
    </location>
</feature>
<reference evidence="2" key="3">
    <citation type="submission" date="2025-09" db="UniProtKB">
        <authorList>
            <consortium name="Ensembl"/>
        </authorList>
    </citation>
    <scope>IDENTIFICATION</scope>
</reference>
<feature type="region of interest" description="Disordered" evidence="1">
    <location>
        <begin position="1"/>
        <end position="29"/>
    </location>
</feature>
<feature type="compositionally biased region" description="Polar residues" evidence="1">
    <location>
        <begin position="720"/>
        <end position="745"/>
    </location>
</feature>
<dbReference type="PANTHER" id="PTHR15821">
    <property type="entry name" value="PROTEIN MN1"/>
    <property type="match status" value="1"/>
</dbReference>
<feature type="compositionally biased region" description="Polar residues" evidence="1">
    <location>
        <begin position="184"/>
        <end position="200"/>
    </location>
</feature>
<feature type="compositionally biased region" description="Polar residues" evidence="1">
    <location>
        <begin position="947"/>
        <end position="967"/>
    </location>
</feature>
<feature type="region of interest" description="Disordered" evidence="1">
    <location>
        <begin position="74"/>
        <end position="134"/>
    </location>
</feature>
<feature type="compositionally biased region" description="Pro residues" evidence="1">
    <location>
        <begin position="90"/>
        <end position="101"/>
    </location>
</feature>
<evidence type="ECO:0000313" key="3">
    <source>
        <dbReference type="Proteomes" id="UP000694620"/>
    </source>
</evidence>
<feature type="compositionally biased region" description="Pro residues" evidence="1">
    <location>
        <begin position="423"/>
        <end position="432"/>
    </location>
</feature>
<accession>A0A8C4TAF8</accession>
<feature type="compositionally biased region" description="Basic residues" evidence="1">
    <location>
        <begin position="111"/>
        <end position="128"/>
    </location>
</feature>
<feature type="region of interest" description="Disordered" evidence="1">
    <location>
        <begin position="798"/>
        <end position="1012"/>
    </location>
</feature>
<proteinExistence type="predicted"/>